<evidence type="ECO:0000313" key="5">
    <source>
        <dbReference type="EMBL" id="PLW85374.1"/>
    </source>
</evidence>
<sequence>MNFNKRSLASPLLALALLASPTLAEGTAVAVEVADVSEGVTSAVVRLPGTVISTRDAMIATEISGRLTWVAQVGQQVAAGDAVARIDDHRLQLQLRDNEAEIARLEADIQYNQRQIGRLEKLAITNNMAQSELDQVRSQLEMLLQQQRIAEVARDRTRYDLELAQVRAPFPGVVASREMMTGEYTNIGAAIVRLVDTQALEVSVNAPLRAAHFNELTAEVQVEAGDRRAMAPIRGMVPVGDSRSRMMELRLAIPAGNWLIGEAVTVEIPDGETGSALSVPRDALVLRDKEAYVYTVSAEGTAVKVPVQPLAGRGSMIAVDGELNRDDQVVVRGAERLQEGQQVRITQGNLAGVWP</sequence>
<evidence type="ECO:0000256" key="3">
    <source>
        <dbReference type="SAM" id="SignalP"/>
    </source>
</evidence>
<dbReference type="RefSeq" id="WP_102106318.1">
    <property type="nucleotide sequence ID" value="NZ_PKUR01000003.1"/>
</dbReference>
<dbReference type="PANTHER" id="PTHR30469">
    <property type="entry name" value="MULTIDRUG RESISTANCE PROTEIN MDTA"/>
    <property type="match status" value="1"/>
</dbReference>
<dbReference type="Gene3D" id="1.10.287.470">
    <property type="entry name" value="Helix hairpin bin"/>
    <property type="match status" value="1"/>
</dbReference>
<feature type="coiled-coil region" evidence="2">
    <location>
        <begin position="88"/>
        <end position="146"/>
    </location>
</feature>
<comment type="similarity">
    <text evidence="1">Belongs to the membrane fusion protein (MFP) (TC 8.A.1) family.</text>
</comment>
<dbReference type="Gene3D" id="2.40.50.100">
    <property type="match status" value="1"/>
</dbReference>
<keyword evidence="6" id="KW-1185">Reference proteome</keyword>
<dbReference type="Gene3D" id="2.40.30.170">
    <property type="match status" value="1"/>
</dbReference>
<evidence type="ECO:0000259" key="4">
    <source>
        <dbReference type="Pfam" id="PF25989"/>
    </source>
</evidence>
<feature type="chain" id="PRO_5043006643" description="YknX-like C-terminal permuted SH3-like domain-containing protein" evidence="3">
    <location>
        <begin position="25"/>
        <end position="355"/>
    </location>
</feature>
<comment type="caution">
    <text evidence="5">The sequence shown here is derived from an EMBL/GenBank/DDBJ whole genome shotgun (WGS) entry which is preliminary data.</text>
</comment>
<dbReference type="Proteomes" id="UP000235162">
    <property type="component" value="Unassembled WGS sequence"/>
</dbReference>
<feature type="signal peptide" evidence="3">
    <location>
        <begin position="1"/>
        <end position="24"/>
    </location>
</feature>
<dbReference type="EMBL" id="PKUR01000003">
    <property type="protein sequence ID" value="PLW85374.1"/>
    <property type="molecule type" value="Genomic_DNA"/>
</dbReference>
<reference evidence="5 6" key="1">
    <citation type="submission" date="2018-01" db="EMBL/GenBank/DDBJ databases">
        <title>The draft genome sequence of Halioglobus japonicus S1-36.</title>
        <authorList>
            <person name="Du Z.-J."/>
            <person name="Shi M.-J."/>
        </authorList>
    </citation>
    <scope>NUCLEOTIDE SEQUENCE [LARGE SCALE GENOMIC DNA]</scope>
    <source>
        <strain evidence="5 6">S1-36</strain>
    </source>
</reference>
<dbReference type="GO" id="GO:1990281">
    <property type="term" value="C:efflux pump complex"/>
    <property type="evidence" value="ECO:0007669"/>
    <property type="project" value="TreeGrafter"/>
</dbReference>
<keyword evidence="2" id="KW-0175">Coiled coil</keyword>
<organism evidence="5 6">
    <name type="scientific">Halioglobus japonicus</name>
    <dbReference type="NCBI Taxonomy" id="930805"/>
    <lineage>
        <taxon>Bacteria</taxon>
        <taxon>Pseudomonadati</taxon>
        <taxon>Pseudomonadota</taxon>
        <taxon>Gammaproteobacteria</taxon>
        <taxon>Cellvibrionales</taxon>
        <taxon>Halieaceae</taxon>
        <taxon>Halioglobus</taxon>
    </lineage>
</organism>
<dbReference type="NCBIfam" id="TIGR01730">
    <property type="entry name" value="RND_mfp"/>
    <property type="match status" value="1"/>
</dbReference>
<feature type="domain" description="YknX-like C-terminal permuted SH3-like" evidence="4">
    <location>
        <begin position="276"/>
        <end position="344"/>
    </location>
</feature>
<dbReference type="Pfam" id="PF25989">
    <property type="entry name" value="YknX_C"/>
    <property type="match status" value="1"/>
</dbReference>
<gene>
    <name evidence="5" type="ORF">C0029_12130</name>
</gene>
<dbReference type="PANTHER" id="PTHR30469:SF15">
    <property type="entry name" value="HLYD FAMILY OF SECRETION PROTEINS"/>
    <property type="match status" value="1"/>
</dbReference>
<proteinExistence type="inferred from homology"/>
<dbReference type="SUPFAM" id="SSF111369">
    <property type="entry name" value="HlyD-like secretion proteins"/>
    <property type="match status" value="1"/>
</dbReference>
<dbReference type="InterPro" id="IPR006143">
    <property type="entry name" value="RND_pump_MFP"/>
</dbReference>
<evidence type="ECO:0000256" key="2">
    <source>
        <dbReference type="SAM" id="Coils"/>
    </source>
</evidence>
<name>A0AAP8MCZ7_9GAMM</name>
<dbReference type="AlphaFoldDB" id="A0AAP8MCZ7"/>
<protein>
    <recommendedName>
        <fullName evidence="4">YknX-like C-terminal permuted SH3-like domain-containing protein</fullName>
    </recommendedName>
</protein>
<dbReference type="InterPro" id="IPR058637">
    <property type="entry name" value="YknX-like_C"/>
</dbReference>
<dbReference type="GO" id="GO:0015562">
    <property type="term" value="F:efflux transmembrane transporter activity"/>
    <property type="evidence" value="ECO:0007669"/>
    <property type="project" value="TreeGrafter"/>
</dbReference>
<evidence type="ECO:0000313" key="6">
    <source>
        <dbReference type="Proteomes" id="UP000235162"/>
    </source>
</evidence>
<keyword evidence="3" id="KW-0732">Signal</keyword>
<accession>A0AAP8MCZ7</accession>
<dbReference type="Gene3D" id="2.40.420.20">
    <property type="match status" value="1"/>
</dbReference>
<evidence type="ECO:0000256" key="1">
    <source>
        <dbReference type="ARBA" id="ARBA00009477"/>
    </source>
</evidence>